<evidence type="ECO:0000313" key="2">
    <source>
        <dbReference type="EMBL" id="SFV26899.1"/>
    </source>
</evidence>
<gene>
    <name evidence="2" type="ORF">SAMN04488557_0625</name>
</gene>
<dbReference type="AlphaFoldDB" id="A0A1I7MWV6"/>
<dbReference type="InterPro" id="IPR007172">
    <property type="entry name" value="DUF374"/>
</dbReference>
<dbReference type="CDD" id="cd07983">
    <property type="entry name" value="LPLAT_DUF374-like"/>
    <property type="match status" value="1"/>
</dbReference>
<dbReference type="Proteomes" id="UP000199423">
    <property type="component" value="Unassembled WGS sequence"/>
</dbReference>
<protein>
    <recommendedName>
        <fullName evidence="1">DUF374 domain-containing protein</fullName>
    </recommendedName>
</protein>
<evidence type="ECO:0000259" key="1">
    <source>
        <dbReference type="Pfam" id="PF04028"/>
    </source>
</evidence>
<keyword evidence="3" id="KW-1185">Reference proteome</keyword>
<dbReference type="OrthoDB" id="9789797at2"/>
<dbReference type="RefSeq" id="WP_092864067.1">
    <property type="nucleotide sequence ID" value="NZ_FPCH01000001.1"/>
</dbReference>
<organism evidence="2 3">
    <name type="scientific">Hyphomicrobium facile</name>
    <dbReference type="NCBI Taxonomy" id="51670"/>
    <lineage>
        <taxon>Bacteria</taxon>
        <taxon>Pseudomonadati</taxon>
        <taxon>Pseudomonadota</taxon>
        <taxon>Alphaproteobacteria</taxon>
        <taxon>Hyphomicrobiales</taxon>
        <taxon>Hyphomicrobiaceae</taxon>
        <taxon>Hyphomicrobium</taxon>
    </lineage>
</organism>
<proteinExistence type="predicted"/>
<reference evidence="3" key="1">
    <citation type="submission" date="2016-10" db="EMBL/GenBank/DDBJ databases">
        <authorList>
            <person name="Varghese N."/>
            <person name="Submissions S."/>
        </authorList>
    </citation>
    <scope>NUCLEOTIDE SEQUENCE [LARGE SCALE GENOMIC DNA]</scope>
    <source>
        <strain evidence="3">DSM 1565</strain>
    </source>
</reference>
<dbReference type="STRING" id="51670.SAMN04488557_0625"/>
<feature type="domain" description="DUF374" evidence="1">
    <location>
        <begin position="67"/>
        <end position="134"/>
    </location>
</feature>
<dbReference type="EMBL" id="FPCH01000001">
    <property type="protein sequence ID" value="SFV26899.1"/>
    <property type="molecule type" value="Genomic_DNA"/>
</dbReference>
<evidence type="ECO:0000313" key="3">
    <source>
        <dbReference type="Proteomes" id="UP000199423"/>
    </source>
</evidence>
<dbReference type="Pfam" id="PF04028">
    <property type="entry name" value="DUF374"/>
    <property type="match status" value="1"/>
</dbReference>
<sequence>MARVSKRNKILAGIAGRIVAGLINAVKKTSRPVYQPSTFFDDLRAEVPFIMAMWHGQFMMLADLNTREYAVAAMVSRHGDGEIVAHFLSKFGISAIRGAGAGHRKRDRGGAYALRAAVRALEEGSIVAMTADVPPSRPRHAGNGIVTLARLSGRPIIPVAAATSRFIVLNSWSRMTINLPFSKLALVAGDPIFVAPDADENEIERKRREVEKSLNAVTSRAYEIAQAAEPRVDVEPSGRTSSRNG</sequence>
<accession>A0A1I7MWV6</accession>
<name>A0A1I7MWV6_9HYPH</name>